<dbReference type="RefSeq" id="WP_165109324.1">
    <property type="nucleotide sequence ID" value="NZ_JAAKYA010000096.1"/>
</dbReference>
<evidence type="ECO:0000256" key="7">
    <source>
        <dbReference type="SAM" id="Phobius"/>
    </source>
</evidence>
<dbReference type="InterPro" id="IPR002123">
    <property type="entry name" value="Plipid/glycerol_acylTrfase"/>
</dbReference>
<dbReference type="CDD" id="cd07989">
    <property type="entry name" value="LPLAT_AGPAT-like"/>
    <property type="match status" value="1"/>
</dbReference>
<feature type="transmembrane region" description="Helical" evidence="7">
    <location>
        <begin position="17"/>
        <end position="35"/>
    </location>
</feature>
<evidence type="ECO:0000256" key="1">
    <source>
        <dbReference type="ARBA" id="ARBA00005189"/>
    </source>
</evidence>
<keyword evidence="7" id="KW-0472">Membrane</keyword>
<name>A0A6M1RT80_9BACT</name>
<feature type="region of interest" description="Disordered" evidence="6">
    <location>
        <begin position="256"/>
        <end position="278"/>
    </location>
</feature>
<dbReference type="Proteomes" id="UP000477311">
    <property type="component" value="Unassembled WGS sequence"/>
</dbReference>
<keyword evidence="4" id="KW-0443">Lipid metabolism</keyword>
<dbReference type="SMART" id="SM00563">
    <property type="entry name" value="PlsC"/>
    <property type="match status" value="1"/>
</dbReference>
<dbReference type="GO" id="GO:0006654">
    <property type="term" value="P:phosphatidic acid biosynthetic process"/>
    <property type="evidence" value="ECO:0007669"/>
    <property type="project" value="TreeGrafter"/>
</dbReference>
<evidence type="ECO:0000313" key="9">
    <source>
        <dbReference type="EMBL" id="NGO40587.1"/>
    </source>
</evidence>
<dbReference type="Pfam" id="PF01553">
    <property type="entry name" value="Acyltransferase"/>
    <property type="match status" value="1"/>
</dbReference>
<feature type="domain" description="Phospholipid/glycerol acyltransferase" evidence="8">
    <location>
        <begin position="70"/>
        <end position="182"/>
    </location>
</feature>
<comment type="pathway">
    <text evidence="1">Lipid metabolism.</text>
</comment>
<evidence type="ECO:0000256" key="6">
    <source>
        <dbReference type="SAM" id="MobiDB-lite"/>
    </source>
</evidence>
<gene>
    <name evidence="9" type="ORF">G4L39_14465</name>
</gene>
<dbReference type="AlphaFoldDB" id="A0A6M1RT80"/>
<protein>
    <submittedName>
        <fullName evidence="9">1-acyl-sn-glycerol-3-phosphate acyltransferase</fullName>
    </submittedName>
</protein>
<dbReference type="GO" id="GO:0003841">
    <property type="term" value="F:1-acylglycerol-3-phosphate O-acyltransferase activity"/>
    <property type="evidence" value="ECO:0007669"/>
    <property type="project" value="TreeGrafter"/>
</dbReference>
<keyword evidence="5 9" id="KW-0012">Acyltransferase</keyword>
<reference evidence="9 10" key="1">
    <citation type="submission" date="2020-02" db="EMBL/GenBank/DDBJ databases">
        <title>Draft genome sequence of Limisphaera ngatamarikiensis NGM72.4T, a thermophilic Verrucomicrobia grouped in subdivision 3.</title>
        <authorList>
            <person name="Carere C.R."/>
            <person name="Steen J."/>
            <person name="Hugenholtz P."/>
            <person name="Stott M.B."/>
        </authorList>
    </citation>
    <scope>NUCLEOTIDE SEQUENCE [LARGE SCALE GENOMIC DNA]</scope>
    <source>
        <strain evidence="9 10">NGM72.4</strain>
    </source>
</reference>
<sequence length="278" mass="30627">MKTLCAEVRAAFRLTRVGLHLVWGVAMVALVYPWIDLRLKRWLKQCWSRQLLQILGVRLSVNRETSLPGGLLVSNHISWLDIFVINALAPAAFVAKDDVKRWPLIGWLCAHTETIFLKRGSRAAAQRTREEISDRLRAGGSVAVFPEGTTSRGGRVLPFHAALFQSAVDAAAPVVPLMLRYVDRRGHPSRAPAYDGEITLWQSLWAIARTSGLTAELCVLPPIAAQTATRRALAERCHDAIARCLEQRNGMPLAAAGAAEQSAEERQTHCHSPFTSVA</sequence>
<evidence type="ECO:0000256" key="3">
    <source>
        <dbReference type="ARBA" id="ARBA00022679"/>
    </source>
</evidence>
<keyword evidence="3 9" id="KW-0808">Transferase</keyword>
<keyword evidence="7" id="KW-0812">Transmembrane</keyword>
<dbReference type="SUPFAM" id="SSF69593">
    <property type="entry name" value="Glycerol-3-phosphate (1)-acyltransferase"/>
    <property type="match status" value="1"/>
</dbReference>
<keyword evidence="7" id="KW-1133">Transmembrane helix</keyword>
<evidence type="ECO:0000256" key="2">
    <source>
        <dbReference type="ARBA" id="ARBA00022516"/>
    </source>
</evidence>
<evidence type="ECO:0000313" key="10">
    <source>
        <dbReference type="Proteomes" id="UP000477311"/>
    </source>
</evidence>
<keyword evidence="2" id="KW-0444">Lipid biosynthesis</keyword>
<evidence type="ECO:0000256" key="5">
    <source>
        <dbReference type="ARBA" id="ARBA00023315"/>
    </source>
</evidence>
<dbReference type="PANTHER" id="PTHR10434:SF64">
    <property type="entry name" value="1-ACYL-SN-GLYCEROL-3-PHOSPHATE ACYLTRANSFERASE-RELATED"/>
    <property type="match status" value="1"/>
</dbReference>
<dbReference type="PANTHER" id="PTHR10434">
    <property type="entry name" value="1-ACYL-SN-GLYCEROL-3-PHOSPHATE ACYLTRANSFERASE"/>
    <property type="match status" value="1"/>
</dbReference>
<evidence type="ECO:0000259" key="8">
    <source>
        <dbReference type="SMART" id="SM00563"/>
    </source>
</evidence>
<keyword evidence="10" id="KW-1185">Reference proteome</keyword>
<organism evidence="9 10">
    <name type="scientific">Limisphaera ngatamarikiensis</name>
    <dbReference type="NCBI Taxonomy" id="1324935"/>
    <lineage>
        <taxon>Bacteria</taxon>
        <taxon>Pseudomonadati</taxon>
        <taxon>Verrucomicrobiota</taxon>
        <taxon>Verrucomicrobiia</taxon>
        <taxon>Limisphaerales</taxon>
        <taxon>Limisphaeraceae</taxon>
        <taxon>Limisphaera</taxon>
    </lineage>
</organism>
<dbReference type="EMBL" id="JAAKYA010000096">
    <property type="protein sequence ID" value="NGO40587.1"/>
    <property type="molecule type" value="Genomic_DNA"/>
</dbReference>
<accession>A0A6M1RT80</accession>
<comment type="caution">
    <text evidence="9">The sequence shown here is derived from an EMBL/GenBank/DDBJ whole genome shotgun (WGS) entry which is preliminary data.</text>
</comment>
<evidence type="ECO:0000256" key="4">
    <source>
        <dbReference type="ARBA" id="ARBA00023098"/>
    </source>
</evidence>
<proteinExistence type="predicted"/>